<evidence type="ECO:0000313" key="2">
    <source>
        <dbReference type="Proteomes" id="UP000813461"/>
    </source>
</evidence>
<dbReference type="AlphaFoldDB" id="A0A8K0R1U5"/>
<feature type="non-terminal residue" evidence="1">
    <location>
        <position position="1"/>
    </location>
</feature>
<dbReference type="OrthoDB" id="3682330at2759"/>
<dbReference type="Proteomes" id="UP000813461">
    <property type="component" value="Unassembled WGS sequence"/>
</dbReference>
<protein>
    <submittedName>
        <fullName evidence="1">Uncharacterized protein</fullName>
    </submittedName>
</protein>
<reference evidence="1" key="1">
    <citation type="journal article" date="2021" name="Nat. Commun.">
        <title>Genetic determinants of endophytism in the Arabidopsis root mycobiome.</title>
        <authorList>
            <person name="Mesny F."/>
            <person name="Miyauchi S."/>
            <person name="Thiergart T."/>
            <person name="Pickel B."/>
            <person name="Atanasova L."/>
            <person name="Karlsson M."/>
            <person name="Huettel B."/>
            <person name="Barry K.W."/>
            <person name="Haridas S."/>
            <person name="Chen C."/>
            <person name="Bauer D."/>
            <person name="Andreopoulos W."/>
            <person name="Pangilinan J."/>
            <person name="LaButti K."/>
            <person name="Riley R."/>
            <person name="Lipzen A."/>
            <person name="Clum A."/>
            <person name="Drula E."/>
            <person name="Henrissat B."/>
            <person name="Kohler A."/>
            <person name="Grigoriev I.V."/>
            <person name="Martin F.M."/>
            <person name="Hacquard S."/>
        </authorList>
    </citation>
    <scope>NUCLEOTIDE SEQUENCE</scope>
    <source>
        <strain evidence="1">MPI-SDFR-AT-0120</strain>
    </source>
</reference>
<organism evidence="1 2">
    <name type="scientific">Paraphoma chrysanthemicola</name>
    <dbReference type="NCBI Taxonomy" id="798071"/>
    <lineage>
        <taxon>Eukaryota</taxon>
        <taxon>Fungi</taxon>
        <taxon>Dikarya</taxon>
        <taxon>Ascomycota</taxon>
        <taxon>Pezizomycotina</taxon>
        <taxon>Dothideomycetes</taxon>
        <taxon>Pleosporomycetidae</taxon>
        <taxon>Pleosporales</taxon>
        <taxon>Pleosporineae</taxon>
        <taxon>Phaeosphaeriaceae</taxon>
        <taxon>Paraphoma</taxon>
    </lineage>
</organism>
<keyword evidence="2" id="KW-1185">Reference proteome</keyword>
<proteinExistence type="predicted"/>
<comment type="caution">
    <text evidence="1">The sequence shown here is derived from an EMBL/GenBank/DDBJ whole genome shotgun (WGS) entry which is preliminary data.</text>
</comment>
<sequence length="146" mass="17352">RVPIELKTHILRQRLVLPIPITTRSHPSHSRRTLLPLALTCKQLRTLAHQVYYEENTFVASSDLINWRYPNPAFGAQVRKLQIRILVEGDQSVVEENKNFPLWRQRPWNEWRYLLGMNFYGQPSHDCISWQQHFTRLNSLKIIVVI</sequence>
<feature type="non-terminal residue" evidence="1">
    <location>
        <position position="146"/>
    </location>
</feature>
<evidence type="ECO:0000313" key="1">
    <source>
        <dbReference type="EMBL" id="KAH7082442.1"/>
    </source>
</evidence>
<name>A0A8K0R1U5_9PLEO</name>
<accession>A0A8K0R1U5</accession>
<dbReference type="EMBL" id="JAGMVJ010000014">
    <property type="protein sequence ID" value="KAH7082442.1"/>
    <property type="molecule type" value="Genomic_DNA"/>
</dbReference>
<gene>
    <name evidence="1" type="ORF">FB567DRAFT_421322</name>
</gene>